<dbReference type="InterPro" id="IPR003660">
    <property type="entry name" value="HAMP_dom"/>
</dbReference>
<dbReference type="Gene3D" id="6.10.340.10">
    <property type="match status" value="1"/>
</dbReference>
<evidence type="ECO:0000256" key="6">
    <source>
        <dbReference type="ARBA" id="ARBA00022679"/>
    </source>
</evidence>
<dbReference type="Proteomes" id="UP001162734">
    <property type="component" value="Chromosome"/>
</dbReference>
<reference evidence="15" key="1">
    <citation type="journal article" date="2022" name="Int. J. Syst. Evol. Microbiol.">
        <title>Anaeromyxobacter oryzae sp. nov., Anaeromyxobacter diazotrophicus sp. nov. and Anaeromyxobacter paludicola sp. nov., isolated from paddy soils.</title>
        <authorList>
            <person name="Itoh H."/>
            <person name="Xu Z."/>
            <person name="Mise K."/>
            <person name="Masuda Y."/>
            <person name="Ushijima N."/>
            <person name="Hayakawa C."/>
            <person name="Shiratori Y."/>
            <person name="Senoo K."/>
        </authorList>
    </citation>
    <scope>NUCLEOTIDE SEQUENCE [LARGE SCALE GENOMIC DNA]</scope>
    <source>
        <strain evidence="15">Red630</strain>
    </source>
</reference>
<evidence type="ECO:0000256" key="9">
    <source>
        <dbReference type="ARBA" id="ARBA00022989"/>
    </source>
</evidence>
<evidence type="ECO:0000256" key="11">
    <source>
        <dbReference type="SAM" id="Phobius"/>
    </source>
</evidence>
<feature type="domain" description="Histidine kinase" evidence="12">
    <location>
        <begin position="389"/>
        <end position="606"/>
    </location>
</feature>
<keyword evidence="7 11" id="KW-0812">Transmembrane</keyword>
<feature type="transmembrane region" description="Helical" evidence="11">
    <location>
        <begin position="291"/>
        <end position="311"/>
    </location>
</feature>
<dbReference type="PRINTS" id="PR00344">
    <property type="entry name" value="BCTRLSENSOR"/>
</dbReference>
<dbReference type="Pfam" id="PF02518">
    <property type="entry name" value="HATPase_c"/>
    <property type="match status" value="1"/>
</dbReference>
<dbReference type="PANTHER" id="PTHR43065">
    <property type="entry name" value="SENSOR HISTIDINE KINASE"/>
    <property type="match status" value="1"/>
</dbReference>
<keyword evidence="5" id="KW-0597">Phosphoprotein</keyword>
<dbReference type="SUPFAM" id="SSF55874">
    <property type="entry name" value="ATPase domain of HSP90 chaperone/DNA topoisomerase II/histidine kinase"/>
    <property type="match status" value="1"/>
</dbReference>
<dbReference type="Pfam" id="PF00512">
    <property type="entry name" value="HisKA"/>
    <property type="match status" value="1"/>
</dbReference>
<dbReference type="InterPro" id="IPR003594">
    <property type="entry name" value="HATPase_dom"/>
</dbReference>
<evidence type="ECO:0000313" key="14">
    <source>
        <dbReference type="EMBL" id="BDG08414.1"/>
    </source>
</evidence>
<dbReference type="Gene3D" id="1.10.287.130">
    <property type="match status" value="1"/>
</dbReference>
<dbReference type="InterPro" id="IPR005467">
    <property type="entry name" value="His_kinase_dom"/>
</dbReference>
<dbReference type="InterPro" id="IPR036890">
    <property type="entry name" value="HATPase_C_sf"/>
</dbReference>
<evidence type="ECO:0000259" key="13">
    <source>
        <dbReference type="PROSITE" id="PS50885"/>
    </source>
</evidence>
<dbReference type="Gene3D" id="3.30.565.10">
    <property type="entry name" value="Histidine kinase-like ATPase, C-terminal domain"/>
    <property type="match status" value="1"/>
</dbReference>
<evidence type="ECO:0000256" key="7">
    <source>
        <dbReference type="ARBA" id="ARBA00022692"/>
    </source>
</evidence>
<dbReference type="PANTHER" id="PTHR43065:SF50">
    <property type="entry name" value="HISTIDINE KINASE"/>
    <property type="match status" value="1"/>
</dbReference>
<gene>
    <name evidence="14" type="ORF">AMPC_15270</name>
</gene>
<dbReference type="InterPro" id="IPR036097">
    <property type="entry name" value="HisK_dim/P_sf"/>
</dbReference>
<feature type="transmembrane region" description="Helical" evidence="11">
    <location>
        <begin position="12"/>
        <end position="35"/>
    </location>
</feature>
<dbReference type="InterPro" id="IPR029151">
    <property type="entry name" value="Sensor-like_sf"/>
</dbReference>
<dbReference type="SMART" id="SM00388">
    <property type="entry name" value="HisKA"/>
    <property type="match status" value="1"/>
</dbReference>
<evidence type="ECO:0000256" key="10">
    <source>
        <dbReference type="ARBA" id="ARBA00023136"/>
    </source>
</evidence>
<dbReference type="CDD" id="cd00082">
    <property type="entry name" value="HisKA"/>
    <property type="match status" value="1"/>
</dbReference>
<comment type="catalytic activity">
    <reaction evidence="1">
        <text>ATP + protein L-histidine = ADP + protein N-phospho-L-histidine.</text>
        <dbReference type="EC" id="2.7.13.3"/>
    </reaction>
</comment>
<keyword evidence="15" id="KW-1185">Reference proteome</keyword>
<keyword evidence="9 11" id="KW-1133">Transmembrane helix</keyword>
<dbReference type="SMART" id="SM00387">
    <property type="entry name" value="HATPase_c"/>
    <property type="match status" value="1"/>
</dbReference>
<comment type="subcellular location">
    <subcellularLocation>
        <location evidence="2">Cell membrane</location>
        <topology evidence="2">Multi-pass membrane protein</topology>
    </subcellularLocation>
</comment>
<dbReference type="Pfam" id="PF02743">
    <property type="entry name" value="dCache_1"/>
    <property type="match status" value="1"/>
</dbReference>
<keyword evidence="4" id="KW-1003">Cell membrane</keyword>
<dbReference type="EC" id="2.7.13.3" evidence="3"/>
<sequence length="623" mass="67675">MRLRDLDFKAKLGVAVAAVFVPFVVVLALVTLRYIEREFKASISQQQFALVKSVAASIDDKLGITQDEIAASAAQLKVEVDDLLDADKVQRFLDSERAVLAVFDNGLFVMSREGKLIAESPFRPGRRGRDISFREFYQRTMQVRRPYVSAPYLSTHNPSQPAVMITAPILDERGRVLAIVGGSLELRGHNILASLPTSRVGGGGYFYLSDLNRTLILHPEEGRVMQPAGTPGVNPLYDAAMAGFEGSGETVTSRGVRVISSFKRLERKDWVLSANFPTAEAYAPLVQVKRYFLFATLIGTAIVLVAARILAGRLLRPLAAVTSHVVSLPEKKGQERFMRLARTDEVGTLAHAFDGMVATLDRQEAERRELQSRLIQSDRLSALGLMAAGVAHEINNPLSYIDANLSWALDRLGEPATVPGGELRDALEQALEGARRVRNISQDLKRFARHDPAQRAPVDLATVIASAIRMSRKEIRSRAELVTRFGEVPPVQGSEGALTQVFLNLLVNAAQAIPEGHPEENRVAVSLSLAADGHVQVEVEDTGSGIPPEARARVFEPFFTTKPFGVGTGLGLSVCHGIVTSLGGEISFEDAKGRGTIFRVRLPVWSEGEREGAADAGLSTGAC</sequence>
<keyword evidence="6" id="KW-0808">Transferase</keyword>
<name>A0ABN6N8P1_9BACT</name>
<evidence type="ECO:0000256" key="8">
    <source>
        <dbReference type="ARBA" id="ARBA00022777"/>
    </source>
</evidence>
<dbReference type="SUPFAM" id="SSF103190">
    <property type="entry name" value="Sensory domain-like"/>
    <property type="match status" value="1"/>
</dbReference>
<dbReference type="SUPFAM" id="SSF47384">
    <property type="entry name" value="Homodimeric domain of signal transducing histidine kinase"/>
    <property type="match status" value="1"/>
</dbReference>
<organism evidence="14 15">
    <name type="scientific">Anaeromyxobacter paludicola</name>
    <dbReference type="NCBI Taxonomy" id="2918171"/>
    <lineage>
        <taxon>Bacteria</taxon>
        <taxon>Pseudomonadati</taxon>
        <taxon>Myxococcota</taxon>
        <taxon>Myxococcia</taxon>
        <taxon>Myxococcales</taxon>
        <taxon>Cystobacterineae</taxon>
        <taxon>Anaeromyxobacteraceae</taxon>
        <taxon>Anaeromyxobacter</taxon>
    </lineage>
</organism>
<evidence type="ECO:0000256" key="5">
    <source>
        <dbReference type="ARBA" id="ARBA00022553"/>
    </source>
</evidence>
<dbReference type="GO" id="GO:0016301">
    <property type="term" value="F:kinase activity"/>
    <property type="evidence" value="ECO:0007669"/>
    <property type="project" value="UniProtKB-KW"/>
</dbReference>
<accession>A0ABN6N8P1</accession>
<evidence type="ECO:0000256" key="3">
    <source>
        <dbReference type="ARBA" id="ARBA00012438"/>
    </source>
</evidence>
<keyword evidence="8 14" id="KW-0418">Kinase</keyword>
<proteinExistence type="predicted"/>
<dbReference type="InterPro" id="IPR033479">
    <property type="entry name" value="dCache_1"/>
</dbReference>
<protein>
    <recommendedName>
        <fullName evidence="3">histidine kinase</fullName>
        <ecNumber evidence="3">2.7.13.3</ecNumber>
    </recommendedName>
</protein>
<dbReference type="CDD" id="cd18774">
    <property type="entry name" value="PDC2_HK_sensor"/>
    <property type="match status" value="1"/>
</dbReference>
<dbReference type="InterPro" id="IPR004358">
    <property type="entry name" value="Sig_transdc_His_kin-like_C"/>
</dbReference>
<dbReference type="CDD" id="cd12914">
    <property type="entry name" value="PDC1_DGC_like"/>
    <property type="match status" value="1"/>
</dbReference>
<dbReference type="InterPro" id="IPR003661">
    <property type="entry name" value="HisK_dim/P_dom"/>
</dbReference>
<keyword evidence="10 11" id="KW-0472">Membrane</keyword>
<dbReference type="RefSeq" id="WP_248345594.1">
    <property type="nucleotide sequence ID" value="NZ_AP025592.1"/>
</dbReference>
<feature type="domain" description="HAMP" evidence="13">
    <location>
        <begin position="312"/>
        <end position="365"/>
    </location>
</feature>
<evidence type="ECO:0000313" key="15">
    <source>
        <dbReference type="Proteomes" id="UP001162734"/>
    </source>
</evidence>
<evidence type="ECO:0000256" key="4">
    <source>
        <dbReference type="ARBA" id="ARBA00022475"/>
    </source>
</evidence>
<dbReference type="PROSITE" id="PS50885">
    <property type="entry name" value="HAMP"/>
    <property type="match status" value="1"/>
</dbReference>
<evidence type="ECO:0000256" key="2">
    <source>
        <dbReference type="ARBA" id="ARBA00004651"/>
    </source>
</evidence>
<dbReference type="Gene3D" id="3.30.450.20">
    <property type="entry name" value="PAS domain"/>
    <property type="match status" value="1"/>
</dbReference>
<evidence type="ECO:0000259" key="12">
    <source>
        <dbReference type="PROSITE" id="PS50109"/>
    </source>
</evidence>
<dbReference type="EMBL" id="AP025592">
    <property type="protein sequence ID" value="BDG08414.1"/>
    <property type="molecule type" value="Genomic_DNA"/>
</dbReference>
<dbReference type="PROSITE" id="PS50109">
    <property type="entry name" value="HIS_KIN"/>
    <property type="match status" value="1"/>
</dbReference>
<evidence type="ECO:0000256" key="1">
    <source>
        <dbReference type="ARBA" id="ARBA00000085"/>
    </source>
</evidence>